<dbReference type="GO" id="GO:0008882">
    <property type="term" value="F:[glutamate-ammonia-ligase] adenylyltransferase activity"/>
    <property type="evidence" value="ECO:0007669"/>
    <property type="project" value="InterPro"/>
</dbReference>
<feature type="domain" description="PII-uridylyltransferase/Glutamine-synthetase adenylyltransferase" evidence="8">
    <location>
        <begin position="764"/>
        <end position="859"/>
    </location>
</feature>
<dbReference type="Gene3D" id="1.20.120.330">
    <property type="entry name" value="Nucleotidyltransferases domain 2"/>
    <property type="match status" value="2"/>
</dbReference>
<evidence type="ECO:0000259" key="7">
    <source>
        <dbReference type="Pfam" id="PF03710"/>
    </source>
</evidence>
<dbReference type="InterPro" id="IPR005190">
    <property type="entry name" value="GlnE_rpt_dom"/>
</dbReference>
<keyword evidence="1 9" id="KW-0808">Transferase</keyword>
<evidence type="ECO:0000256" key="3">
    <source>
        <dbReference type="ARBA" id="ARBA00022741"/>
    </source>
</evidence>
<keyword evidence="3" id="KW-0547">Nucleotide-binding</keyword>
<dbReference type="InterPro" id="IPR043519">
    <property type="entry name" value="NT_sf"/>
</dbReference>
<protein>
    <submittedName>
        <fullName evidence="9">Glutamate-ammonia-ligase adenylyltransferase</fullName>
    </submittedName>
</protein>
<organism evidence="9 10">
    <name type="scientific">Desulfacinum infernum DSM 9756</name>
    <dbReference type="NCBI Taxonomy" id="1121391"/>
    <lineage>
        <taxon>Bacteria</taxon>
        <taxon>Pseudomonadati</taxon>
        <taxon>Thermodesulfobacteriota</taxon>
        <taxon>Syntrophobacteria</taxon>
        <taxon>Syntrophobacterales</taxon>
        <taxon>Syntrophobacteraceae</taxon>
        <taxon>Desulfacinum</taxon>
    </lineage>
</organism>
<dbReference type="SUPFAM" id="SSF81593">
    <property type="entry name" value="Nucleotidyltransferase substrate binding subunit/domain"/>
    <property type="match status" value="2"/>
</dbReference>
<dbReference type="FunFam" id="1.20.120.330:FF:000005">
    <property type="entry name" value="Bifunctional glutamine synthetase adenylyltransferase/adenylyl-removing enzyme"/>
    <property type="match status" value="1"/>
</dbReference>
<accession>A0A1M4X5V0</accession>
<keyword evidence="10" id="KW-1185">Reference proteome</keyword>
<dbReference type="GO" id="GO:0005524">
    <property type="term" value="F:ATP binding"/>
    <property type="evidence" value="ECO:0007669"/>
    <property type="project" value="UniProtKB-KW"/>
</dbReference>
<dbReference type="SUPFAM" id="SSF81301">
    <property type="entry name" value="Nucleotidyltransferase"/>
    <property type="match status" value="2"/>
</dbReference>
<keyword evidence="4" id="KW-0067">ATP-binding</keyword>
<dbReference type="GO" id="GO:0016874">
    <property type="term" value="F:ligase activity"/>
    <property type="evidence" value="ECO:0007669"/>
    <property type="project" value="UniProtKB-KW"/>
</dbReference>
<evidence type="ECO:0000256" key="2">
    <source>
        <dbReference type="ARBA" id="ARBA00022695"/>
    </source>
</evidence>
<proteinExistence type="predicted"/>
<evidence type="ECO:0000256" key="6">
    <source>
        <dbReference type="ARBA" id="ARBA00023268"/>
    </source>
</evidence>
<sequence length="911" mass="104014">MEKELERIQQASSYLATLLRRREDYGEWLWDRKNLWRRYGVTELFRDLSQESARVSSFQEALRCFRFFKQRHFLRIGGRDLLGWADLEETTGQLADLAQVCLQVGLEWLKAHPEAWVPEAERDEVAACLGRVPVVVLGLGKLGGRELNYVSDVDLLFLRQDSSSHEGESPEQHRYTALLCQKLVRLLADSVEGDRVFHVDLRLRPQGKDGELVPTAGGAAYHYLLTGRAWERQMLLKARPVAGDRGLGASFLKEIRPFVFRRFLDFQALDELKAMRDRILFESTTRTSKRQFDVKLGAGGIREVEFLVQSFQLIYGGRHPQLEEPNTLKALRRLQELDLLPSEAALELQAAYVFLRRVEHWVQLDQNRQTQQLPASTEARRRLATTLGFEGNWERFLKTLHSHCRVVHEHFSALFSGPDRADSQAEVPSPAKPSSEAAASLDLSSWLDQRAPSLAAFPRSFVRRVEDGVLPYLEAVDDELRQAMAARVDRYLAQVCRRPGLRTFLASQTDWVPVIMGAVARCKLVADMLERQPGLVEALAHWDDPAVSHSDWQSSARSILVRTTAYDETFEWLRRFKNERLLLAALGDLTGVWSHPQVEAALSDLADFVIQETLKTVCAAVELSDQTPLVVLALGKLGSREMDYLSDLDLMFVYEPLEGEAPDQIPMPVVRLMHRFMRMLSTPLQEGPGYEVDARLRPTGNYGPLAVTRANWEDYYANRSDIWEIQALLRLRAVAGPGRLQREMMERAAALCYRPRGAESVWPRLAELRGRMEEERASERNDAVDLKLGPGGMADVEFLVQGVQLLYGHEREELRCGNVRLALPEAARRVLENEEAVQKLTAAFHVLRALEHRLHLMTHLGGGRISRIQFQNLVRLGLWPPPQLPLRVETWEDLLALRRFVRRQWEAVCQK</sequence>
<evidence type="ECO:0000313" key="10">
    <source>
        <dbReference type="Proteomes" id="UP000184076"/>
    </source>
</evidence>
<gene>
    <name evidence="9" type="ORF">SAMN02745206_00987</name>
</gene>
<keyword evidence="6" id="KW-0511">Multifunctional enzyme</keyword>
<keyword evidence="2 9" id="KW-0548">Nucleotidyltransferase</keyword>
<dbReference type="Pfam" id="PF03710">
    <property type="entry name" value="GlnE"/>
    <property type="match status" value="2"/>
</dbReference>
<dbReference type="AlphaFoldDB" id="A0A1M4X5V0"/>
<dbReference type="GO" id="GO:0000820">
    <property type="term" value="P:regulation of glutamine family amino acid metabolic process"/>
    <property type="evidence" value="ECO:0007669"/>
    <property type="project" value="TreeGrafter"/>
</dbReference>
<keyword evidence="5" id="KW-0460">Magnesium</keyword>
<evidence type="ECO:0000313" key="9">
    <source>
        <dbReference type="EMBL" id="SHE88825.1"/>
    </source>
</evidence>
<name>A0A1M4X5V0_9BACT</name>
<feature type="domain" description="Glutamate-ammonia ligase adenylyltransferase repeated" evidence="7">
    <location>
        <begin position="4"/>
        <end position="253"/>
    </location>
</feature>
<evidence type="ECO:0000256" key="1">
    <source>
        <dbReference type="ARBA" id="ARBA00022679"/>
    </source>
</evidence>
<dbReference type="STRING" id="1121391.SAMN02745206_00987"/>
<dbReference type="EMBL" id="FQVB01000008">
    <property type="protein sequence ID" value="SHE88825.1"/>
    <property type="molecule type" value="Genomic_DNA"/>
</dbReference>
<evidence type="ECO:0000256" key="4">
    <source>
        <dbReference type="ARBA" id="ARBA00022840"/>
    </source>
</evidence>
<dbReference type="OrthoDB" id="9759366at2"/>
<feature type="domain" description="PII-uridylyltransferase/Glutamine-synthetase adenylyltransferase" evidence="8">
    <location>
        <begin position="275"/>
        <end position="415"/>
    </location>
</feature>
<keyword evidence="9" id="KW-0436">Ligase</keyword>
<feature type="domain" description="Glutamate-ammonia ligase adenylyltransferase repeated" evidence="7">
    <location>
        <begin position="516"/>
        <end position="743"/>
    </location>
</feature>
<dbReference type="PANTHER" id="PTHR30621:SF0">
    <property type="entry name" value="BIFUNCTIONAL GLUTAMINE SYNTHETASE ADENYLYLTRANSFERASE_ADENYLYL-REMOVING ENZYME"/>
    <property type="match status" value="1"/>
</dbReference>
<dbReference type="NCBIfam" id="NF008292">
    <property type="entry name" value="PRK11072.1"/>
    <property type="match status" value="1"/>
</dbReference>
<dbReference type="PANTHER" id="PTHR30621">
    <property type="entry name" value="GLUTAMINE SYNTHETASE ADENYLYLTRANSFERASE"/>
    <property type="match status" value="1"/>
</dbReference>
<evidence type="ECO:0000259" key="8">
    <source>
        <dbReference type="Pfam" id="PF08335"/>
    </source>
</evidence>
<reference evidence="10" key="1">
    <citation type="submission" date="2016-11" db="EMBL/GenBank/DDBJ databases">
        <authorList>
            <person name="Varghese N."/>
            <person name="Submissions S."/>
        </authorList>
    </citation>
    <scope>NUCLEOTIDE SEQUENCE [LARGE SCALE GENOMIC DNA]</scope>
    <source>
        <strain evidence="10">DSM 9756</strain>
    </source>
</reference>
<dbReference type="Proteomes" id="UP000184076">
    <property type="component" value="Unassembled WGS sequence"/>
</dbReference>
<evidence type="ECO:0000256" key="5">
    <source>
        <dbReference type="ARBA" id="ARBA00022842"/>
    </source>
</evidence>
<dbReference type="CDD" id="cd05401">
    <property type="entry name" value="NT_GlnE_GlnD_like"/>
    <property type="match status" value="2"/>
</dbReference>
<dbReference type="InterPro" id="IPR023057">
    <property type="entry name" value="GlnE"/>
</dbReference>
<dbReference type="InterPro" id="IPR013546">
    <property type="entry name" value="PII_UdlTrfase/GS_AdlTrfase"/>
</dbReference>
<dbReference type="Pfam" id="PF08335">
    <property type="entry name" value="GlnD_UR_UTase"/>
    <property type="match status" value="2"/>
</dbReference>
<dbReference type="RefSeq" id="WP_073037542.1">
    <property type="nucleotide sequence ID" value="NZ_FQVB01000008.1"/>
</dbReference>
<dbReference type="Gene3D" id="3.30.460.10">
    <property type="entry name" value="Beta Polymerase, domain 2"/>
    <property type="match status" value="2"/>
</dbReference>
<dbReference type="GO" id="GO:0005829">
    <property type="term" value="C:cytosol"/>
    <property type="evidence" value="ECO:0007669"/>
    <property type="project" value="TreeGrafter"/>
</dbReference>